<dbReference type="Proteomes" id="UP000822184">
    <property type="component" value="Unassembled WGS sequence"/>
</dbReference>
<gene>
    <name evidence="1" type="ORF">BCD95_002531</name>
</gene>
<evidence type="ECO:0000313" key="2">
    <source>
        <dbReference type="Proteomes" id="UP000822184"/>
    </source>
</evidence>
<reference evidence="1" key="1">
    <citation type="submission" date="2020-06" db="EMBL/GenBank/DDBJ databases">
        <title>Genomic insights into acetone-butanol-ethanol (ABE) fermentation by sequencing solventogenic clostridia strains.</title>
        <authorList>
            <person name="Brown S."/>
        </authorList>
    </citation>
    <scope>NUCLEOTIDE SEQUENCE</scope>
    <source>
        <strain evidence="1">DJ123</strain>
    </source>
</reference>
<accession>A0AAE5H4V6</accession>
<protein>
    <submittedName>
        <fullName evidence="1">Uncharacterized protein</fullName>
    </submittedName>
</protein>
<organism evidence="1 2">
    <name type="scientific">Clostridium beijerinckii</name>
    <name type="common">Clostridium MP</name>
    <dbReference type="NCBI Taxonomy" id="1520"/>
    <lineage>
        <taxon>Bacteria</taxon>
        <taxon>Bacillati</taxon>
        <taxon>Bacillota</taxon>
        <taxon>Clostridia</taxon>
        <taxon>Eubacteriales</taxon>
        <taxon>Clostridiaceae</taxon>
        <taxon>Clostridium</taxon>
    </lineage>
</organism>
<dbReference type="AlphaFoldDB" id="A0AAE5H4V6"/>
<name>A0AAE5H4V6_CLOBE</name>
<dbReference type="EMBL" id="JABTDW010000001">
    <property type="protein sequence ID" value="NSB14272.1"/>
    <property type="molecule type" value="Genomic_DNA"/>
</dbReference>
<sequence>MEKADLEDHVLEENKKENVFAYHRLICNKSPDPK</sequence>
<evidence type="ECO:0000313" key="1">
    <source>
        <dbReference type="EMBL" id="NSB14272.1"/>
    </source>
</evidence>
<comment type="caution">
    <text evidence="1">The sequence shown here is derived from an EMBL/GenBank/DDBJ whole genome shotgun (WGS) entry which is preliminary data.</text>
</comment>
<proteinExistence type="predicted"/>